<name>A0A3D9YV10_9HYPH</name>
<proteinExistence type="predicted"/>
<evidence type="ECO:0000313" key="2">
    <source>
        <dbReference type="Proteomes" id="UP000256900"/>
    </source>
</evidence>
<protein>
    <recommendedName>
        <fullName evidence="3">Helix-turn-helix protein</fullName>
    </recommendedName>
</protein>
<reference evidence="1 2" key="1">
    <citation type="submission" date="2018-08" db="EMBL/GenBank/DDBJ databases">
        <title>Genomic Encyclopedia of Type Strains, Phase IV (KMG-IV): sequencing the most valuable type-strain genomes for metagenomic binning, comparative biology and taxonomic classification.</title>
        <authorList>
            <person name="Goeker M."/>
        </authorList>
    </citation>
    <scope>NUCLEOTIDE SEQUENCE [LARGE SCALE GENOMIC DNA]</scope>
    <source>
        <strain evidence="1 2">BW863</strain>
    </source>
</reference>
<dbReference type="AlphaFoldDB" id="A0A3D9YV10"/>
<evidence type="ECO:0000313" key="1">
    <source>
        <dbReference type="EMBL" id="REF86355.1"/>
    </source>
</evidence>
<dbReference type="EMBL" id="QUMO01000003">
    <property type="protein sequence ID" value="REF86355.1"/>
    <property type="molecule type" value="Genomic_DNA"/>
</dbReference>
<gene>
    <name evidence="1" type="ORF">DES32_2407</name>
</gene>
<sequence length="90" mass="9644">MDEISAAQLRAARGLLGWVPEELAEKAHLPLAALLDYECGARPMLAEAASRLKYVLEQAGVVFADDETGVSLLPAPKVVPLEKLNSSNDE</sequence>
<keyword evidence="2" id="KW-1185">Reference proteome</keyword>
<dbReference type="RefSeq" id="WP_115836904.1">
    <property type="nucleotide sequence ID" value="NZ_CP025086.1"/>
</dbReference>
<organism evidence="1 2">
    <name type="scientific">Methylovirgula ligni</name>
    <dbReference type="NCBI Taxonomy" id="569860"/>
    <lineage>
        <taxon>Bacteria</taxon>
        <taxon>Pseudomonadati</taxon>
        <taxon>Pseudomonadota</taxon>
        <taxon>Alphaproteobacteria</taxon>
        <taxon>Hyphomicrobiales</taxon>
        <taxon>Beijerinckiaceae</taxon>
        <taxon>Methylovirgula</taxon>
    </lineage>
</organism>
<evidence type="ECO:0008006" key="3">
    <source>
        <dbReference type="Google" id="ProtNLM"/>
    </source>
</evidence>
<dbReference type="Gene3D" id="1.10.260.40">
    <property type="entry name" value="lambda repressor-like DNA-binding domains"/>
    <property type="match status" value="1"/>
</dbReference>
<comment type="caution">
    <text evidence="1">The sequence shown here is derived from an EMBL/GenBank/DDBJ whole genome shotgun (WGS) entry which is preliminary data.</text>
</comment>
<dbReference type="InterPro" id="IPR010982">
    <property type="entry name" value="Lambda_DNA-bd_dom_sf"/>
</dbReference>
<accession>A0A3D9YV10</accession>
<dbReference type="GO" id="GO:0003677">
    <property type="term" value="F:DNA binding"/>
    <property type="evidence" value="ECO:0007669"/>
    <property type="project" value="InterPro"/>
</dbReference>
<dbReference type="Proteomes" id="UP000256900">
    <property type="component" value="Unassembled WGS sequence"/>
</dbReference>